<dbReference type="EMBL" id="JACCBB010000001">
    <property type="protein sequence ID" value="NYD24908.1"/>
    <property type="molecule type" value="Genomic_DNA"/>
</dbReference>
<feature type="region of interest" description="Disordered" evidence="1">
    <location>
        <begin position="23"/>
        <end position="60"/>
    </location>
</feature>
<proteinExistence type="predicted"/>
<comment type="caution">
    <text evidence="4">The sequence shown here is derived from an EMBL/GenBank/DDBJ whole genome shotgun (WGS) entry which is preliminary data.</text>
</comment>
<feature type="domain" description="DUF4240" evidence="3">
    <location>
        <begin position="65"/>
        <end position="170"/>
    </location>
</feature>
<accession>A0A7Y9J3D9</accession>
<organism evidence="4 5">
    <name type="scientific">Kineococcus aurantiacus</name>
    <dbReference type="NCBI Taxonomy" id="37633"/>
    <lineage>
        <taxon>Bacteria</taxon>
        <taxon>Bacillati</taxon>
        <taxon>Actinomycetota</taxon>
        <taxon>Actinomycetes</taxon>
        <taxon>Kineosporiales</taxon>
        <taxon>Kineosporiaceae</taxon>
        <taxon>Kineococcus</taxon>
    </lineage>
</organism>
<keyword evidence="5" id="KW-1185">Reference proteome</keyword>
<reference evidence="4 5" key="1">
    <citation type="submission" date="2020-07" db="EMBL/GenBank/DDBJ databases">
        <title>Sequencing the genomes of 1000 actinobacteria strains.</title>
        <authorList>
            <person name="Klenk H.-P."/>
        </authorList>
    </citation>
    <scope>NUCLEOTIDE SEQUENCE [LARGE SCALE GENOMIC DNA]</scope>
    <source>
        <strain evidence="4 5">DSM 7487</strain>
    </source>
</reference>
<evidence type="ECO:0000313" key="5">
    <source>
        <dbReference type="Proteomes" id="UP000521922"/>
    </source>
</evidence>
<evidence type="ECO:0000256" key="2">
    <source>
        <dbReference type="SAM" id="SignalP"/>
    </source>
</evidence>
<dbReference type="Pfam" id="PF14024">
    <property type="entry name" value="DUF4240"/>
    <property type="match status" value="1"/>
</dbReference>
<name>A0A7Y9J3D9_9ACTN</name>
<feature type="chain" id="PRO_5031052322" description="DUF4240 domain-containing protein" evidence="2">
    <location>
        <begin position="28"/>
        <end position="271"/>
    </location>
</feature>
<keyword evidence="2" id="KW-0732">Signal</keyword>
<dbReference type="PROSITE" id="PS51257">
    <property type="entry name" value="PROKAR_LIPOPROTEIN"/>
    <property type="match status" value="1"/>
</dbReference>
<protein>
    <recommendedName>
        <fullName evidence="3">DUF4240 domain-containing protein</fullName>
    </recommendedName>
</protein>
<feature type="compositionally biased region" description="Low complexity" evidence="1">
    <location>
        <begin position="36"/>
        <end position="56"/>
    </location>
</feature>
<sequence>MRGGLGRFASLLLATALVSGCAPGAAATVSPPPSEPGADSSAGPGDSSTGDGPSSPVRGEQPVLDEASFWQLVDDVRTRAHGDPEVTGELLTARLTSLDDTALTAYQNRYLDLSARLYTWRHWQAAEMACGFTSDDVFTDWRAFVIAHGRSVYESAVTDADTLADVADLPAGCAGVGEAFGFAALTVHDDRHGGDPAALDAFPYDDLEEPDGPRLRDHTAVRADLPRLAVRIPRDGLGQAPGVYVDHRSGVLGRLVSTVTGAFLDRLAGRG</sequence>
<feature type="signal peptide" evidence="2">
    <location>
        <begin position="1"/>
        <end position="27"/>
    </location>
</feature>
<evidence type="ECO:0000256" key="1">
    <source>
        <dbReference type="SAM" id="MobiDB-lite"/>
    </source>
</evidence>
<gene>
    <name evidence="4" type="ORF">BJ968_004448</name>
</gene>
<dbReference type="RefSeq" id="WP_179755613.1">
    <property type="nucleotide sequence ID" value="NZ_BAAAGN010000015.1"/>
</dbReference>
<dbReference type="InterPro" id="IPR025334">
    <property type="entry name" value="DUF4240"/>
</dbReference>
<dbReference type="AlphaFoldDB" id="A0A7Y9J3D9"/>
<evidence type="ECO:0000259" key="3">
    <source>
        <dbReference type="Pfam" id="PF14024"/>
    </source>
</evidence>
<dbReference type="Proteomes" id="UP000521922">
    <property type="component" value="Unassembled WGS sequence"/>
</dbReference>
<evidence type="ECO:0000313" key="4">
    <source>
        <dbReference type="EMBL" id="NYD24908.1"/>
    </source>
</evidence>